<organism>
    <name type="scientific">Ixodes scapularis</name>
    <name type="common">Black-legged tick</name>
    <name type="synonym">Deer tick</name>
    <dbReference type="NCBI Taxonomy" id="6945"/>
    <lineage>
        <taxon>Eukaryota</taxon>
        <taxon>Metazoa</taxon>
        <taxon>Ecdysozoa</taxon>
        <taxon>Arthropoda</taxon>
        <taxon>Chelicerata</taxon>
        <taxon>Arachnida</taxon>
        <taxon>Acari</taxon>
        <taxon>Parasitiformes</taxon>
        <taxon>Ixodida</taxon>
        <taxon>Ixodoidea</taxon>
        <taxon>Ixodidae</taxon>
        <taxon>Ixodinae</taxon>
        <taxon>Ixodes</taxon>
    </lineage>
</organism>
<dbReference type="VEuPathDB" id="VectorBase:ISCW019291"/>
<sequence>MHPTYNAGRRQHRTRLLIRKYGSDPTTLYTDASPYPQRPAHVATVARIDNAFLTSATVCTASTTTAEEAAIALAMTQATSPSITIMSDSQAACRRFALGRVSALTLAILTQCPTLPHARIVWTPSHTALPGNEVAHATARALLHRAFPEEANNAASIANSLTPLSQTYADILYHYRATRRTYPPPHSSLSTADARIWRRLQTNTYYNHLHLHHISPANYPLNCPQCDEPNTTAHLVWTCPTNPPPPRSPTLEQWECVLQSCQLEDQEALISRARMAAAARALPE</sequence>
<dbReference type="Gene3D" id="3.30.420.10">
    <property type="entry name" value="Ribonuclease H-like superfamily/Ribonuclease H"/>
    <property type="match status" value="1"/>
</dbReference>
<dbReference type="Proteomes" id="UP000001555">
    <property type="component" value="Unassembled WGS sequence"/>
</dbReference>
<protein>
    <submittedName>
        <fullName evidence="1 2">Uncharacterized protein</fullName>
    </submittedName>
</protein>
<dbReference type="EMBL" id="DS809907">
    <property type="protein sequence ID" value="EEC11043.1"/>
    <property type="molecule type" value="Genomic_DNA"/>
</dbReference>
<dbReference type="InterPro" id="IPR036397">
    <property type="entry name" value="RNaseH_sf"/>
</dbReference>
<dbReference type="EMBL" id="ABJB010489102">
    <property type="status" value="NOT_ANNOTATED_CDS"/>
    <property type="molecule type" value="Genomic_DNA"/>
</dbReference>
<dbReference type="SUPFAM" id="SSF53098">
    <property type="entry name" value="Ribonuclease H-like"/>
    <property type="match status" value="1"/>
</dbReference>
<dbReference type="InterPro" id="IPR012337">
    <property type="entry name" value="RNaseH-like_sf"/>
</dbReference>
<keyword evidence="3" id="KW-1185">Reference proteome</keyword>
<dbReference type="OrthoDB" id="6523279at2759"/>
<dbReference type="EnsemblMetazoa" id="ISCW019291-RA">
    <property type="protein sequence ID" value="ISCW019291-PA"/>
    <property type="gene ID" value="ISCW019291"/>
</dbReference>
<evidence type="ECO:0000313" key="2">
    <source>
        <dbReference type="EnsemblMetazoa" id="ISCW019291-PA"/>
    </source>
</evidence>
<dbReference type="AlphaFoldDB" id="B7PWS1"/>
<dbReference type="GO" id="GO:0004523">
    <property type="term" value="F:RNA-DNA hybrid ribonuclease activity"/>
    <property type="evidence" value="ECO:0000318"/>
    <property type="project" value="GO_Central"/>
</dbReference>
<reference evidence="1 3" key="1">
    <citation type="submission" date="2008-03" db="EMBL/GenBank/DDBJ databases">
        <title>Annotation of Ixodes scapularis.</title>
        <authorList>
            <consortium name="Ixodes scapularis Genome Project Consortium"/>
            <person name="Caler E."/>
            <person name="Hannick L.I."/>
            <person name="Bidwell S."/>
            <person name="Joardar V."/>
            <person name="Thiagarajan M."/>
            <person name="Amedeo P."/>
            <person name="Galinsky K.J."/>
            <person name="Schobel S."/>
            <person name="Inman J."/>
            <person name="Hostetler J."/>
            <person name="Miller J."/>
            <person name="Hammond M."/>
            <person name="Megy K."/>
            <person name="Lawson D."/>
            <person name="Kodira C."/>
            <person name="Sutton G."/>
            <person name="Meyer J."/>
            <person name="Hill C.A."/>
            <person name="Birren B."/>
            <person name="Nene V."/>
            <person name="Collins F."/>
            <person name="Alarcon-Chaidez F."/>
            <person name="Wikel S."/>
            <person name="Strausberg R."/>
        </authorList>
    </citation>
    <scope>NUCLEOTIDE SEQUENCE [LARGE SCALE GENOMIC DNA]</scope>
    <source>
        <strain evidence="3">Wikel</strain>
        <strain evidence="1">Wikel colony</strain>
    </source>
</reference>
<dbReference type="VEuPathDB" id="VectorBase:ISCI019291"/>
<dbReference type="HOGENOM" id="CLU_981012_0_0_1"/>
<accession>B7PWS1</accession>
<dbReference type="PaxDb" id="6945-B7PWS1"/>
<reference evidence="2" key="2">
    <citation type="submission" date="2020-05" db="UniProtKB">
        <authorList>
            <consortium name="EnsemblMetazoa"/>
        </authorList>
    </citation>
    <scope>IDENTIFICATION</scope>
    <source>
        <strain evidence="2">wikel</strain>
    </source>
</reference>
<evidence type="ECO:0000313" key="1">
    <source>
        <dbReference type="EMBL" id="EEC11043.1"/>
    </source>
</evidence>
<dbReference type="GO" id="GO:0043137">
    <property type="term" value="P:DNA replication, removal of RNA primer"/>
    <property type="evidence" value="ECO:0000318"/>
    <property type="project" value="GO_Central"/>
</dbReference>
<dbReference type="InParanoid" id="B7PWS1"/>
<proteinExistence type="predicted"/>
<evidence type="ECO:0000313" key="3">
    <source>
        <dbReference type="Proteomes" id="UP000001555"/>
    </source>
</evidence>
<dbReference type="GO" id="GO:0003676">
    <property type="term" value="F:nucleic acid binding"/>
    <property type="evidence" value="ECO:0007669"/>
    <property type="project" value="InterPro"/>
</dbReference>
<name>B7PWS1_IXOSC</name>
<gene>
    <name evidence="1" type="ORF">IscW_ISCW019291</name>
</gene>
<dbReference type="VEuPathDB" id="VectorBase:ISCP_014433"/>